<dbReference type="Proteomes" id="UP000656042">
    <property type="component" value="Unassembled WGS sequence"/>
</dbReference>
<evidence type="ECO:0000313" key="2">
    <source>
        <dbReference type="EMBL" id="GGK81814.1"/>
    </source>
</evidence>
<organism evidence="2 3">
    <name type="scientific">Mangrovihabitans endophyticus</name>
    <dbReference type="NCBI Taxonomy" id="1751298"/>
    <lineage>
        <taxon>Bacteria</taxon>
        <taxon>Bacillati</taxon>
        <taxon>Actinomycetota</taxon>
        <taxon>Actinomycetes</taxon>
        <taxon>Micromonosporales</taxon>
        <taxon>Micromonosporaceae</taxon>
        <taxon>Mangrovihabitans</taxon>
    </lineage>
</organism>
<dbReference type="EMBL" id="BMMX01000003">
    <property type="protein sequence ID" value="GGK81814.1"/>
    <property type="molecule type" value="Genomic_DNA"/>
</dbReference>
<dbReference type="RefSeq" id="WP_189078327.1">
    <property type="nucleotide sequence ID" value="NZ_BMMX01000003.1"/>
</dbReference>
<accession>A0A8J3BVS6</accession>
<reference evidence="2" key="2">
    <citation type="submission" date="2020-09" db="EMBL/GenBank/DDBJ databases">
        <authorList>
            <person name="Sun Q."/>
            <person name="Zhou Y."/>
        </authorList>
    </citation>
    <scope>NUCLEOTIDE SEQUENCE</scope>
    <source>
        <strain evidence="2">CGMCC 4.7299</strain>
    </source>
</reference>
<dbReference type="AlphaFoldDB" id="A0A8J3BVS6"/>
<evidence type="ECO:0000313" key="3">
    <source>
        <dbReference type="Proteomes" id="UP000656042"/>
    </source>
</evidence>
<keyword evidence="1" id="KW-0732">Signal</keyword>
<reference evidence="2" key="1">
    <citation type="journal article" date="2014" name="Int. J. Syst. Evol. Microbiol.">
        <title>Complete genome sequence of Corynebacterium casei LMG S-19264T (=DSM 44701T), isolated from a smear-ripened cheese.</title>
        <authorList>
            <consortium name="US DOE Joint Genome Institute (JGI-PGF)"/>
            <person name="Walter F."/>
            <person name="Albersmeier A."/>
            <person name="Kalinowski J."/>
            <person name="Ruckert C."/>
        </authorList>
    </citation>
    <scope>NUCLEOTIDE SEQUENCE</scope>
    <source>
        <strain evidence="2">CGMCC 4.7299</strain>
    </source>
</reference>
<feature type="chain" id="PRO_5035188448" evidence="1">
    <location>
        <begin position="34"/>
        <end position="144"/>
    </location>
</feature>
<keyword evidence="3" id="KW-1185">Reference proteome</keyword>
<proteinExistence type="predicted"/>
<comment type="caution">
    <text evidence="2">The sequence shown here is derived from an EMBL/GenBank/DDBJ whole genome shotgun (WGS) entry which is preliminary data.</text>
</comment>
<protein>
    <submittedName>
        <fullName evidence="2">Uncharacterized protein</fullName>
    </submittedName>
</protein>
<sequence>MRTVPSKTAVVRALVAGAVAVTGVVAGASPASAAYPPTIVPCHLDQTVGELTQWGANGKNNVIVYVGSAKKSAHFEGVVKRGHKKKYGCNEIGEPFNNKRTFYWVVFHGKGTFVRKGDGGYRNWAFFGVYDRVNDKKVKFHARG</sequence>
<name>A0A8J3BVS6_9ACTN</name>
<feature type="signal peptide" evidence="1">
    <location>
        <begin position="1"/>
        <end position="33"/>
    </location>
</feature>
<gene>
    <name evidence="2" type="ORF">GCM10012284_14840</name>
</gene>
<evidence type="ECO:0000256" key="1">
    <source>
        <dbReference type="SAM" id="SignalP"/>
    </source>
</evidence>